<gene>
    <name evidence="1" type="ORF">K452DRAFT_306935</name>
</gene>
<dbReference type="Proteomes" id="UP000799438">
    <property type="component" value="Unassembled WGS sequence"/>
</dbReference>
<evidence type="ECO:0000313" key="1">
    <source>
        <dbReference type="EMBL" id="KAF2143530.1"/>
    </source>
</evidence>
<accession>A0A6A6BHB9</accession>
<organism evidence="1 2">
    <name type="scientific">Aplosporella prunicola CBS 121167</name>
    <dbReference type="NCBI Taxonomy" id="1176127"/>
    <lineage>
        <taxon>Eukaryota</taxon>
        <taxon>Fungi</taxon>
        <taxon>Dikarya</taxon>
        <taxon>Ascomycota</taxon>
        <taxon>Pezizomycotina</taxon>
        <taxon>Dothideomycetes</taxon>
        <taxon>Dothideomycetes incertae sedis</taxon>
        <taxon>Botryosphaeriales</taxon>
        <taxon>Aplosporellaceae</taxon>
        <taxon>Aplosporella</taxon>
    </lineage>
</organism>
<proteinExistence type="predicted"/>
<dbReference type="AlphaFoldDB" id="A0A6A6BHB9"/>
<dbReference type="RefSeq" id="XP_033399242.1">
    <property type="nucleotide sequence ID" value="XM_033543030.1"/>
</dbReference>
<reference evidence="1" key="1">
    <citation type="journal article" date="2020" name="Stud. Mycol.">
        <title>101 Dothideomycetes genomes: a test case for predicting lifestyles and emergence of pathogens.</title>
        <authorList>
            <person name="Haridas S."/>
            <person name="Albert R."/>
            <person name="Binder M."/>
            <person name="Bloem J."/>
            <person name="Labutti K."/>
            <person name="Salamov A."/>
            <person name="Andreopoulos B."/>
            <person name="Baker S."/>
            <person name="Barry K."/>
            <person name="Bills G."/>
            <person name="Bluhm B."/>
            <person name="Cannon C."/>
            <person name="Castanera R."/>
            <person name="Culley D."/>
            <person name="Daum C."/>
            <person name="Ezra D."/>
            <person name="Gonzalez J."/>
            <person name="Henrissat B."/>
            <person name="Kuo A."/>
            <person name="Liang C."/>
            <person name="Lipzen A."/>
            <person name="Lutzoni F."/>
            <person name="Magnuson J."/>
            <person name="Mondo S."/>
            <person name="Nolan M."/>
            <person name="Ohm R."/>
            <person name="Pangilinan J."/>
            <person name="Park H.-J."/>
            <person name="Ramirez L."/>
            <person name="Alfaro M."/>
            <person name="Sun H."/>
            <person name="Tritt A."/>
            <person name="Yoshinaga Y."/>
            <person name="Zwiers L.-H."/>
            <person name="Turgeon B."/>
            <person name="Goodwin S."/>
            <person name="Spatafora J."/>
            <person name="Crous P."/>
            <person name="Grigoriev I."/>
        </authorList>
    </citation>
    <scope>NUCLEOTIDE SEQUENCE</scope>
    <source>
        <strain evidence="1">CBS 121167</strain>
    </source>
</reference>
<protein>
    <submittedName>
        <fullName evidence="1">Uncharacterized protein</fullName>
    </submittedName>
</protein>
<evidence type="ECO:0000313" key="2">
    <source>
        <dbReference type="Proteomes" id="UP000799438"/>
    </source>
</evidence>
<dbReference type="EMBL" id="ML995481">
    <property type="protein sequence ID" value="KAF2143530.1"/>
    <property type="molecule type" value="Genomic_DNA"/>
</dbReference>
<keyword evidence="2" id="KW-1185">Reference proteome</keyword>
<name>A0A6A6BHB9_9PEZI</name>
<sequence length="177" mass="20538">MTGCGPSYPQMSLRYYGEHDWYLALFVLVEIPHEEIDKIIEDVNFIMEEQGTWLATEGAEIPTKQNPCLTKTPIDRRWTSPYLGKAPSDAAQFLKSIGPHEGFERRHFLVVDDDFIHEKRGLIKMYRMEGEDYEEAGSELTVIAGKPSPLMNFAHAYRPGQWEERAEYWKYLGQAFE</sequence>
<dbReference type="GeneID" id="54300527"/>